<dbReference type="GO" id="GO:0000981">
    <property type="term" value="F:DNA-binding transcription factor activity, RNA polymerase II-specific"/>
    <property type="evidence" value="ECO:0007669"/>
    <property type="project" value="TreeGrafter"/>
</dbReference>
<dbReference type="AlphaFoldDB" id="A0A8J5TH68"/>
<evidence type="ECO:0000259" key="10">
    <source>
        <dbReference type="PROSITE" id="PS50157"/>
    </source>
</evidence>
<dbReference type="PROSITE" id="PS50157">
    <property type="entry name" value="ZINC_FINGER_C2H2_2"/>
    <property type="match status" value="2"/>
</dbReference>
<keyword evidence="4 8" id="KW-0863">Zinc-finger</keyword>
<evidence type="ECO:0000256" key="1">
    <source>
        <dbReference type="ARBA" id="ARBA00004123"/>
    </source>
</evidence>
<dbReference type="SMART" id="SM00355">
    <property type="entry name" value="ZnF_C2H2"/>
    <property type="match status" value="3"/>
</dbReference>
<comment type="caution">
    <text evidence="11">The sequence shown here is derived from an EMBL/GenBank/DDBJ whole genome shotgun (WGS) entry which is preliminary data.</text>
</comment>
<evidence type="ECO:0000256" key="8">
    <source>
        <dbReference type="PROSITE-ProRule" id="PRU00042"/>
    </source>
</evidence>
<dbReference type="SUPFAM" id="SSF57667">
    <property type="entry name" value="beta-beta-alpha zinc fingers"/>
    <property type="match status" value="2"/>
</dbReference>
<keyword evidence="3" id="KW-0677">Repeat</keyword>
<dbReference type="PANTHER" id="PTHR24388:SF54">
    <property type="entry name" value="PROTEIN ESCARGOT"/>
    <property type="match status" value="1"/>
</dbReference>
<dbReference type="FunFam" id="3.30.160.60:FF:002711">
    <property type="entry name" value="Zinc finger protein 16"/>
    <property type="match status" value="1"/>
</dbReference>
<evidence type="ECO:0000256" key="2">
    <source>
        <dbReference type="ARBA" id="ARBA00022723"/>
    </source>
</evidence>
<dbReference type="InterPro" id="IPR050527">
    <property type="entry name" value="Snail/Krueppel_Znf"/>
</dbReference>
<evidence type="ECO:0000313" key="12">
    <source>
        <dbReference type="Proteomes" id="UP000747542"/>
    </source>
</evidence>
<keyword evidence="12" id="KW-1185">Reference proteome</keyword>
<evidence type="ECO:0000256" key="6">
    <source>
        <dbReference type="ARBA" id="ARBA00023242"/>
    </source>
</evidence>
<dbReference type="InterPro" id="IPR036236">
    <property type="entry name" value="Znf_C2H2_sf"/>
</dbReference>
<sequence length="107" mass="12180">MARRSRQVGPNSDGSRNSGRGAVSKVNQCPYCTHTTVRKDHMSKHIRTHTGEKPFVCTHCPHRSSTKYALNKHIRIHTGEKPYNCTLCPYRASQRSALQCHLLKHQT</sequence>
<dbReference type="GO" id="GO:0005634">
    <property type="term" value="C:nucleus"/>
    <property type="evidence" value="ECO:0007669"/>
    <property type="project" value="UniProtKB-SubCell"/>
</dbReference>
<keyword evidence="6" id="KW-0539">Nucleus</keyword>
<dbReference type="InterPro" id="IPR013087">
    <property type="entry name" value="Znf_C2H2_type"/>
</dbReference>
<accession>A0A8J5TH68</accession>
<keyword evidence="5" id="KW-0862">Zinc</keyword>
<dbReference type="FunFam" id="3.30.160.60:FF:002343">
    <property type="entry name" value="Zinc finger protein 33A"/>
    <property type="match status" value="1"/>
</dbReference>
<dbReference type="PANTHER" id="PTHR24388">
    <property type="entry name" value="ZINC FINGER PROTEIN"/>
    <property type="match status" value="1"/>
</dbReference>
<dbReference type="Gene3D" id="3.30.160.60">
    <property type="entry name" value="Classic Zinc Finger"/>
    <property type="match status" value="3"/>
</dbReference>
<evidence type="ECO:0000256" key="4">
    <source>
        <dbReference type="ARBA" id="ARBA00022771"/>
    </source>
</evidence>
<name>A0A8J5TH68_HOMAM</name>
<feature type="compositionally biased region" description="Polar residues" evidence="9">
    <location>
        <begin position="8"/>
        <end position="18"/>
    </location>
</feature>
<dbReference type="Proteomes" id="UP000747542">
    <property type="component" value="Unassembled WGS sequence"/>
</dbReference>
<evidence type="ECO:0000256" key="3">
    <source>
        <dbReference type="ARBA" id="ARBA00022737"/>
    </source>
</evidence>
<keyword evidence="2" id="KW-0479">Metal-binding</keyword>
<gene>
    <name evidence="11" type="primary">Cf2-L2</name>
    <name evidence="11" type="ORF">Hamer_G009633</name>
</gene>
<dbReference type="GO" id="GO:0000978">
    <property type="term" value="F:RNA polymerase II cis-regulatory region sequence-specific DNA binding"/>
    <property type="evidence" value="ECO:0007669"/>
    <property type="project" value="TreeGrafter"/>
</dbReference>
<evidence type="ECO:0000313" key="11">
    <source>
        <dbReference type="EMBL" id="KAG7172277.1"/>
    </source>
</evidence>
<reference evidence="11" key="1">
    <citation type="journal article" date="2021" name="Sci. Adv.">
        <title>The American lobster genome reveals insights on longevity, neural, and immune adaptations.</title>
        <authorList>
            <person name="Polinski J.M."/>
            <person name="Zimin A.V."/>
            <person name="Clark K.F."/>
            <person name="Kohn A.B."/>
            <person name="Sadowski N."/>
            <person name="Timp W."/>
            <person name="Ptitsyn A."/>
            <person name="Khanna P."/>
            <person name="Romanova D.Y."/>
            <person name="Williams P."/>
            <person name="Greenwood S.J."/>
            <person name="Moroz L.L."/>
            <person name="Walt D.R."/>
            <person name="Bodnar A.G."/>
        </authorList>
    </citation>
    <scope>NUCLEOTIDE SEQUENCE</scope>
    <source>
        <strain evidence="11">GMGI-L3</strain>
    </source>
</reference>
<protein>
    <submittedName>
        <fullName evidence="11">Chorion transcription factor Cf2-like 2</fullName>
    </submittedName>
</protein>
<dbReference type="Pfam" id="PF00096">
    <property type="entry name" value="zf-C2H2"/>
    <property type="match status" value="2"/>
</dbReference>
<proteinExistence type="inferred from homology"/>
<feature type="region of interest" description="Disordered" evidence="9">
    <location>
        <begin position="1"/>
        <end position="24"/>
    </location>
</feature>
<evidence type="ECO:0000256" key="9">
    <source>
        <dbReference type="SAM" id="MobiDB-lite"/>
    </source>
</evidence>
<dbReference type="EMBL" id="JAHLQT010011563">
    <property type="protein sequence ID" value="KAG7172277.1"/>
    <property type="molecule type" value="Genomic_DNA"/>
</dbReference>
<comment type="subcellular location">
    <subcellularLocation>
        <location evidence="1">Nucleus</location>
    </subcellularLocation>
</comment>
<dbReference type="GO" id="GO:0008270">
    <property type="term" value="F:zinc ion binding"/>
    <property type="evidence" value="ECO:0007669"/>
    <property type="project" value="UniProtKB-KW"/>
</dbReference>
<evidence type="ECO:0000256" key="7">
    <source>
        <dbReference type="ARBA" id="ARBA00037948"/>
    </source>
</evidence>
<feature type="domain" description="C2H2-type" evidence="10">
    <location>
        <begin position="55"/>
        <end position="82"/>
    </location>
</feature>
<evidence type="ECO:0000256" key="5">
    <source>
        <dbReference type="ARBA" id="ARBA00022833"/>
    </source>
</evidence>
<feature type="domain" description="C2H2-type" evidence="10">
    <location>
        <begin position="27"/>
        <end position="54"/>
    </location>
</feature>
<comment type="similarity">
    <text evidence="7">Belongs to the snail C2H2-type zinc-finger protein family.</text>
</comment>
<organism evidence="11 12">
    <name type="scientific">Homarus americanus</name>
    <name type="common">American lobster</name>
    <dbReference type="NCBI Taxonomy" id="6706"/>
    <lineage>
        <taxon>Eukaryota</taxon>
        <taxon>Metazoa</taxon>
        <taxon>Ecdysozoa</taxon>
        <taxon>Arthropoda</taxon>
        <taxon>Crustacea</taxon>
        <taxon>Multicrustacea</taxon>
        <taxon>Malacostraca</taxon>
        <taxon>Eumalacostraca</taxon>
        <taxon>Eucarida</taxon>
        <taxon>Decapoda</taxon>
        <taxon>Pleocyemata</taxon>
        <taxon>Astacidea</taxon>
        <taxon>Nephropoidea</taxon>
        <taxon>Nephropidae</taxon>
        <taxon>Homarus</taxon>
    </lineage>
</organism>